<dbReference type="Gene3D" id="2.70.20.60">
    <property type="entry name" value="Viral matrix protein, C-terminal domain"/>
    <property type="match status" value="1"/>
</dbReference>
<sequence>MDSSRTIGLYFDSTLPSSNLLAFPIVLQDTGDGKKQITPQYRIQRLDSWTDSKKDSVFITTYGFIFQVGSEEVTVGTINDNPKHELLSSAMLCLGSVPNDGDLVELARACLTMVVTCKKSATNTERMVFSVVQAPRVLQSCMVVANRYSSVNAVKHVKVPEKIPGSGTLEYKVNFVSLTVVPKKDVYRIPTAALKVSGSSLYNLALNVTIDVEVDPKSPLVKSLSKSDSGYYANLFLHIGLMSTVDKKGKKVTFDKLEKKIRRLDLSVGLSDVLGPSVLVKARGVRTRLLAPFFSSSGTACYPIANASPQVAKILWSQTARLRSVKVIIQAGTQRAVAVTADHEVTSTKIEKRHTIAKYNPFKKSAASLRLQSARFPESP</sequence>
<dbReference type="InterPro" id="IPR042540">
    <property type="entry name" value="Matrix_N"/>
</dbReference>
<reference evidence="14" key="1">
    <citation type="journal article" date="2019" name="Arch. Virol.">
        <title>Genomic comparison of Newcastle disease viruses isolated in Nigeria between 2002 and 2015 reveals circulation of highly diverse genotypes and spillover into wild birds.</title>
        <authorList>
            <person name="Welch C.N."/>
            <person name="Shittu I."/>
            <person name="Abolnik C."/>
            <person name="Solomon P."/>
            <person name="Dimitrov K.M."/>
            <person name="Taylor T.L."/>
            <person name="Williams-Coplin D."/>
            <person name="Goraichuk I.V."/>
            <person name="Meseko C.A."/>
            <person name="Ibu J.O."/>
            <person name="Gado D.A."/>
            <person name="Joannis T.M."/>
            <person name="Afonso C.L."/>
        </authorList>
    </citation>
    <scope>NUCLEOTIDE SEQUENCE</scope>
    <source>
        <strain evidence="14">Chicken/Nigeria/Ibadan/VRD Ibadan/2/1973</strain>
    </source>
</reference>
<dbReference type="Pfam" id="PF00661">
    <property type="entry name" value="Matrix_Paramyxo_N"/>
    <property type="match status" value="1"/>
</dbReference>
<comment type="function">
    <text evidence="1">The M protein has a crucial role in virus assembly and interacts with the RNP complex as well as with the viral membrane.</text>
</comment>
<comment type="similarity">
    <text evidence="3">Belongs to the morbillivirus/respirovirus/rubulavirus M protein family.</text>
</comment>
<evidence type="ECO:0000256" key="2">
    <source>
        <dbReference type="ARBA" id="ARBA00004328"/>
    </source>
</evidence>
<dbReference type="FunFam" id="2.70.20.50:FF:000002">
    <property type="entry name" value="Matrix protein"/>
    <property type="match status" value="1"/>
</dbReference>
<feature type="domain" description="Matrix protein C-terminal Paramyxoviridae" evidence="13">
    <location>
        <begin position="187"/>
        <end position="346"/>
    </location>
</feature>
<comment type="subcellular location">
    <subcellularLocation>
        <location evidence="2">Virion</location>
    </subcellularLocation>
</comment>
<keyword evidence="9" id="KW-0946">Virion</keyword>
<dbReference type="InterPro" id="IPR042539">
    <property type="entry name" value="Matrix_C"/>
</dbReference>
<evidence type="ECO:0000256" key="3">
    <source>
        <dbReference type="ARBA" id="ARBA00008405"/>
    </source>
</evidence>
<evidence type="ECO:0000256" key="11">
    <source>
        <dbReference type="ARBA" id="ARBA00023311"/>
    </source>
</evidence>
<evidence type="ECO:0000256" key="4">
    <source>
        <dbReference type="ARBA" id="ARBA00017678"/>
    </source>
</evidence>
<keyword evidence="11" id="KW-0468">Viral matrix protein</keyword>
<evidence type="ECO:0000256" key="9">
    <source>
        <dbReference type="ARBA" id="ARBA00022844"/>
    </source>
</evidence>
<organism evidence="14">
    <name type="scientific">Avian paramyxovirus 1</name>
    <name type="common">NDV</name>
    <name type="synonym">Avian orthoavulavirus 1</name>
    <dbReference type="NCBI Taxonomy" id="2560319"/>
    <lineage>
        <taxon>Viruses</taxon>
        <taxon>Riboviria</taxon>
        <taxon>Orthornavirae</taxon>
        <taxon>Negarnaviricota</taxon>
        <taxon>Haploviricotina</taxon>
        <taxon>Monjiviricetes</taxon>
        <taxon>Mononegavirales</taxon>
        <taxon>Paramyxoviridae</taxon>
        <taxon>Avulavirinae</taxon>
        <taxon>Orthoavulavirus</taxon>
        <taxon>Orthoavulavirus javaense</taxon>
    </lineage>
</organism>
<evidence type="ECO:0000313" key="14">
    <source>
        <dbReference type="EMBL" id="QCX41427.1"/>
    </source>
</evidence>
<dbReference type="FunFam" id="2.70.20.60:FF:000002">
    <property type="entry name" value="Matrix protein"/>
    <property type="match status" value="1"/>
</dbReference>
<dbReference type="Gene3D" id="2.70.20.50">
    <property type="entry name" value="Viral matrix protein, N-terminal domain"/>
    <property type="match status" value="1"/>
</dbReference>
<proteinExistence type="inferred from homology"/>
<dbReference type="Pfam" id="PF23765">
    <property type="entry name" value="Matrix_Paramyxo_C"/>
    <property type="match status" value="1"/>
</dbReference>
<name>A0A4Y5QQT5_NCDV</name>
<dbReference type="GO" id="GO:0039660">
    <property type="term" value="F:structural constituent of virion"/>
    <property type="evidence" value="ECO:0007669"/>
    <property type="project" value="UniProtKB-KW"/>
</dbReference>
<evidence type="ECO:0000256" key="7">
    <source>
        <dbReference type="ARBA" id="ARBA00022612"/>
    </source>
</evidence>
<keyword evidence="5" id="KW-1187">Viral budding via the host ESCRT complexes</keyword>
<protein>
    <recommendedName>
        <fullName evidence="4">Matrix protein</fullName>
    </recommendedName>
</protein>
<dbReference type="GO" id="GO:0039702">
    <property type="term" value="P:viral budding via host ESCRT complex"/>
    <property type="evidence" value="ECO:0007669"/>
    <property type="project" value="UniProtKB-KW"/>
</dbReference>
<keyword evidence="8" id="KW-1198">Viral budding</keyword>
<keyword evidence="7" id="KW-1188">Viral release from host cell</keyword>
<dbReference type="SMR" id="A0A4Y5QQT5"/>
<evidence type="ECO:0000256" key="10">
    <source>
        <dbReference type="ARBA" id="ARBA00022879"/>
    </source>
</evidence>
<dbReference type="InterPro" id="IPR055413">
    <property type="entry name" value="Matrix_Paramyxo_C"/>
</dbReference>
<evidence type="ECO:0000256" key="6">
    <source>
        <dbReference type="ARBA" id="ARBA00022581"/>
    </source>
</evidence>
<keyword evidence="6" id="KW-0945">Host-virus interaction</keyword>
<evidence type="ECO:0000259" key="12">
    <source>
        <dbReference type="Pfam" id="PF00661"/>
    </source>
</evidence>
<dbReference type="EMBL" id="MH996952">
    <property type="protein sequence ID" value="QCX41427.1"/>
    <property type="molecule type" value="Viral_cRNA"/>
</dbReference>
<evidence type="ECO:0000256" key="1">
    <source>
        <dbReference type="ARBA" id="ARBA00002926"/>
    </source>
</evidence>
<dbReference type="InterPro" id="IPR000982">
    <property type="entry name" value="Matrix_Paramyxo_N"/>
</dbReference>
<dbReference type="GO" id="GO:0019031">
    <property type="term" value="C:viral envelope"/>
    <property type="evidence" value="ECO:0007669"/>
    <property type="project" value="UniProtKB-KW"/>
</dbReference>
<keyword evidence="10" id="KW-0261">Viral envelope protein</keyword>
<feature type="domain" description="Matrix protein N-terminal" evidence="12">
    <location>
        <begin position="9"/>
        <end position="183"/>
    </location>
</feature>
<accession>A0A4Y5QQT5</accession>
<evidence type="ECO:0000259" key="13">
    <source>
        <dbReference type="Pfam" id="PF23765"/>
    </source>
</evidence>
<evidence type="ECO:0000256" key="5">
    <source>
        <dbReference type="ARBA" id="ARBA00022462"/>
    </source>
</evidence>
<evidence type="ECO:0000256" key="8">
    <source>
        <dbReference type="ARBA" id="ARBA00022637"/>
    </source>
</evidence>